<protein>
    <recommendedName>
        <fullName evidence="1">DUF7804 domain-containing protein</fullName>
    </recommendedName>
</protein>
<name>A0AAE1K154_9FABA</name>
<keyword evidence="3" id="KW-1185">Reference proteome</keyword>
<dbReference type="EMBL" id="JAWXYG010000003">
    <property type="protein sequence ID" value="KAK4277724.1"/>
    <property type="molecule type" value="Genomic_DNA"/>
</dbReference>
<feature type="domain" description="DUF7804" evidence="1">
    <location>
        <begin position="99"/>
        <end position="193"/>
    </location>
</feature>
<dbReference type="PANTHER" id="PTHR35127:SF1">
    <property type="entry name" value="GENOME ASSEMBLY, CHROMOSOME: A10"/>
    <property type="match status" value="1"/>
</dbReference>
<dbReference type="Pfam" id="PF25089">
    <property type="entry name" value="DUF7804"/>
    <property type="match status" value="1"/>
</dbReference>
<dbReference type="PANTHER" id="PTHR35127">
    <property type="entry name" value="OS03G0736900 PROTEIN"/>
    <property type="match status" value="1"/>
</dbReference>
<proteinExistence type="predicted"/>
<dbReference type="AlphaFoldDB" id="A0AAE1K154"/>
<reference evidence="2" key="1">
    <citation type="submission" date="2023-10" db="EMBL/GenBank/DDBJ databases">
        <title>Chromosome-level genome of the transformable northern wattle, Acacia crassicarpa.</title>
        <authorList>
            <person name="Massaro I."/>
            <person name="Sinha N.R."/>
            <person name="Poethig S."/>
            <person name="Leichty A.R."/>
        </authorList>
    </citation>
    <scope>NUCLEOTIDE SEQUENCE</scope>
    <source>
        <strain evidence="2">Acra3RX</strain>
        <tissue evidence="2">Leaf</tissue>
    </source>
</reference>
<accession>A0AAE1K154</accession>
<dbReference type="InterPro" id="IPR056706">
    <property type="entry name" value="DUF7804"/>
</dbReference>
<gene>
    <name evidence="2" type="ORF">QN277_015676</name>
</gene>
<evidence type="ECO:0000259" key="1">
    <source>
        <dbReference type="Pfam" id="PF25089"/>
    </source>
</evidence>
<comment type="caution">
    <text evidence="2">The sequence shown here is derived from an EMBL/GenBank/DDBJ whole genome shotgun (WGS) entry which is preliminary data.</text>
</comment>
<evidence type="ECO:0000313" key="2">
    <source>
        <dbReference type="EMBL" id="KAK4277724.1"/>
    </source>
</evidence>
<evidence type="ECO:0000313" key="3">
    <source>
        <dbReference type="Proteomes" id="UP001293593"/>
    </source>
</evidence>
<sequence>MAFSLRIGCTASNNGSAKFGIDNNGRCLGGGAPRPTSVMFAGDQTRSRGQNRRMAAASAALATAPAMAVAGFGKDYLSLDMVTRDDSDRAEEKYAADGSDRLERWMRDSVVEIVKNLREAPLLVQVFPKGYIGGDNNEGGCMMTTTTPTSTLVTEKSAMEENWPEAKEKWRQEMAPMPEGLILVEELTGDDETGEERAGGSENTTKVWGVVVQGRQTGCGPVCYLLKTTRVGSCKSGPWCTHYCLTRVKNLMETVESQFKNLWLVQSLNQ</sequence>
<organism evidence="2 3">
    <name type="scientific">Acacia crassicarpa</name>
    <name type="common">northern wattle</name>
    <dbReference type="NCBI Taxonomy" id="499986"/>
    <lineage>
        <taxon>Eukaryota</taxon>
        <taxon>Viridiplantae</taxon>
        <taxon>Streptophyta</taxon>
        <taxon>Embryophyta</taxon>
        <taxon>Tracheophyta</taxon>
        <taxon>Spermatophyta</taxon>
        <taxon>Magnoliopsida</taxon>
        <taxon>eudicotyledons</taxon>
        <taxon>Gunneridae</taxon>
        <taxon>Pentapetalae</taxon>
        <taxon>rosids</taxon>
        <taxon>fabids</taxon>
        <taxon>Fabales</taxon>
        <taxon>Fabaceae</taxon>
        <taxon>Caesalpinioideae</taxon>
        <taxon>mimosoid clade</taxon>
        <taxon>Acacieae</taxon>
        <taxon>Acacia</taxon>
    </lineage>
</organism>
<dbReference type="Proteomes" id="UP001293593">
    <property type="component" value="Unassembled WGS sequence"/>
</dbReference>